<proteinExistence type="inferred from homology"/>
<keyword evidence="4 5" id="KW-0949">S-adenosyl-L-methionine</keyword>
<evidence type="ECO:0000256" key="1">
    <source>
        <dbReference type="ARBA" id="ARBA00007228"/>
    </source>
</evidence>
<dbReference type="GO" id="GO:0003723">
    <property type="term" value="F:RNA binding"/>
    <property type="evidence" value="ECO:0007669"/>
    <property type="project" value="InterPro"/>
</dbReference>
<keyword evidence="3 7" id="KW-0808">Transferase</keyword>
<dbReference type="STRING" id="375760.SAMN04488073_1846"/>
<dbReference type="InterPro" id="IPR001537">
    <property type="entry name" value="SpoU_MeTrfase"/>
</dbReference>
<dbReference type="InterPro" id="IPR029026">
    <property type="entry name" value="tRNA_m1G_MTases_N"/>
</dbReference>
<comment type="similarity">
    <text evidence="1">Belongs to the class IV-like SAM-binding methyltransferase superfamily. RNA methyltransferase TrmH family.</text>
</comment>
<keyword evidence="8" id="KW-1185">Reference proteome</keyword>
<evidence type="ECO:0000313" key="8">
    <source>
        <dbReference type="Proteomes" id="UP000199290"/>
    </source>
</evidence>
<comment type="catalytic activity">
    <reaction evidence="5">
        <text>uridine(32) in tRNA + S-adenosyl-L-methionine = 2'-O-methyluridine(32) in tRNA + S-adenosyl-L-homocysteine + H(+)</text>
        <dbReference type="Rhea" id="RHEA:42936"/>
        <dbReference type="Rhea" id="RHEA-COMP:10107"/>
        <dbReference type="Rhea" id="RHEA-COMP:10290"/>
        <dbReference type="ChEBI" id="CHEBI:15378"/>
        <dbReference type="ChEBI" id="CHEBI:57856"/>
        <dbReference type="ChEBI" id="CHEBI:59789"/>
        <dbReference type="ChEBI" id="CHEBI:65315"/>
        <dbReference type="ChEBI" id="CHEBI:74478"/>
        <dbReference type="EC" id="2.1.1.200"/>
    </reaction>
</comment>
<dbReference type="GO" id="GO:0106339">
    <property type="term" value="F:tRNA (cytidine(32)-2'-O)-methyltransferase activity"/>
    <property type="evidence" value="ECO:0007669"/>
    <property type="project" value="RHEA"/>
</dbReference>
<dbReference type="AlphaFoldDB" id="A0A1I6GZF1"/>
<dbReference type="RefSeq" id="WP_091988618.1">
    <property type="nucleotide sequence ID" value="NZ_FOYV01000001.1"/>
</dbReference>
<keyword evidence="2 5" id="KW-0489">Methyltransferase</keyword>
<evidence type="ECO:0000256" key="2">
    <source>
        <dbReference type="ARBA" id="ARBA00022603"/>
    </source>
</evidence>
<dbReference type="NCBIfam" id="TIGR00050">
    <property type="entry name" value="rRNA_methyl_1"/>
    <property type="match status" value="1"/>
</dbReference>
<dbReference type="PIRSF" id="PIRSF004808">
    <property type="entry name" value="LasT"/>
    <property type="match status" value="1"/>
</dbReference>
<gene>
    <name evidence="5" type="primary">trmJ</name>
    <name evidence="7" type="ORF">SAMN04488073_1846</name>
</gene>
<reference evidence="8" key="1">
    <citation type="submission" date="2016-10" db="EMBL/GenBank/DDBJ databases">
        <authorList>
            <person name="Varghese N."/>
            <person name="Submissions S."/>
        </authorList>
    </citation>
    <scope>NUCLEOTIDE SEQUENCE [LARGE SCALE GENOMIC DNA]</scope>
    <source>
        <strain evidence="8">CGMCC 1.6294</strain>
    </source>
</reference>
<dbReference type="Proteomes" id="UP000199290">
    <property type="component" value="Unassembled WGS sequence"/>
</dbReference>
<comment type="function">
    <text evidence="5">Catalyzes the formation of 2'O-methylated cytidine (Cm32) or 2'O-methylated uridine (Um32) at position 32 in tRNA.</text>
</comment>
<keyword evidence="5" id="KW-0963">Cytoplasm</keyword>
<accession>A0A1I6GZF1</accession>
<dbReference type="InterPro" id="IPR029028">
    <property type="entry name" value="Alpha/beta_knot_MTases"/>
</dbReference>
<dbReference type="Gene3D" id="3.40.1280.10">
    <property type="match status" value="1"/>
</dbReference>
<dbReference type="NCBIfam" id="NF007752">
    <property type="entry name" value="PRK10433.1"/>
    <property type="match status" value="1"/>
</dbReference>
<dbReference type="GO" id="GO:0160206">
    <property type="term" value="F:tRNA (cytidine(32)/uridine(32)-2'-O)-methyltransferase activity"/>
    <property type="evidence" value="ECO:0007669"/>
    <property type="project" value="UniProtKB-EC"/>
</dbReference>
<feature type="domain" description="tRNA/rRNA methyltransferase SpoU type" evidence="6">
    <location>
        <begin position="3"/>
        <end position="151"/>
    </location>
</feature>
<evidence type="ECO:0000313" key="7">
    <source>
        <dbReference type="EMBL" id="SFR47576.1"/>
    </source>
</evidence>
<dbReference type="EC" id="2.1.1.200" evidence="5"/>
<dbReference type="SUPFAM" id="SSF75217">
    <property type="entry name" value="alpha/beta knot"/>
    <property type="match status" value="1"/>
</dbReference>
<comment type="subcellular location">
    <subcellularLocation>
        <location evidence="5">Cytoplasm</location>
    </subcellularLocation>
</comment>
<dbReference type="Pfam" id="PF00588">
    <property type="entry name" value="SpoU_methylase"/>
    <property type="match status" value="1"/>
</dbReference>
<evidence type="ECO:0000256" key="5">
    <source>
        <dbReference type="RuleBase" id="RU362024"/>
    </source>
</evidence>
<comment type="subunit">
    <text evidence="5">Homodimer.</text>
</comment>
<evidence type="ECO:0000259" key="6">
    <source>
        <dbReference type="Pfam" id="PF00588"/>
    </source>
</evidence>
<organism evidence="7 8">
    <name type="scientific">Marinobacter gudaonensis</name>
    <dbReference type="NCBI Taxonomy" id="375760"/>
    <lineage>
        <taxon>Bacteria</taxon>
        <taxon>Pseudomonadati</taxon>
        <taxon>Pseudomonadota</taxon>
        <taxon>Gammaproteobacteria</taxon>
        <taxon>Pseudomonadales</taxon>
        <taxon>Marinobacteraceae</taxon>
        <taxon>Marinobacter</taxon>
    </lineage>
</organism>
<sequence>MQLAFVLVEPKVPENVGAAARALCTMGFGELWLVNSDLHTRPEAHWLAHGSDHILDHARIFPDLAAVRNSVDLLIGTSAKPRHQRQDWHNPARLQEVLASKGSSVATAALVFGREDRGLSNEELAQCDLLTGIPMKVAYPSLNLAQSVMLYAWEMSGLSVATDKEETSADANRLGALRGRLEGLLPELDTPPEGKLSQWVFERLPLLSDRDIGFVHTLCSNIERALDSQARFVSGKSRTDKPSRDTL</sequence>
<dbReference type="PANTHER" id="PTHR42786:SF1">
    <property type="entry name" value="TRNA (CYTIDINE_URIDINE-2'-O-)-METHYLTRANSFERASE TRMJ"/>
    <property type="match status" value="1"/>
</dbReference>
<dbReference type="PANTHER" id="PTHR42786">
    <property type="entry name" value="TRNA/RRNA METHYLTRANSFERASE"/>
    <property type="match status" value="1"/>
</dbReference>
<protein>
    <recommendedName>
        <fullName evidence="5">tRNA (cytidine/uridine-2'-O-)-methyltransferase TrmJ</fullName>
        <ecNumber evidence="5">2.1.1.200</ecNumber>
    </recommendedName>
    <alternativeName>
        <fullName evidence="5">tRNA (cytidine(32)/uridine(32)-2'-O)-methyltransferase</fullName>
    </alternativeName>
    <alternativeName>
        <fullName evidence="5">tRNA Cm32/Um32 methyltransferase</fullName>
    </alternativeName>
</protein>
<dbReference type="EMBL" id="FOYV01000001">
    <property type="protein sequence ID" value="SFR47576.1"/>
    <property type="molecule type" value="Genomic_DNA"/>
</dbReference>
<keyword evidence="5" id="KW-0819">tRNA processing</keyword>
<dbReference type="InterPro" id="IPR004384">
    <property type="entry name" value="RNA_MeTrfase_TrmJ/LasT"/>
</dbReference>
<dbReference type="GO" id="GO:0002128">
    <property type="term" value="P:tRNA nucleoside ribose methylation"/>
    <property type="evidence" value="ECO:0007669"/>
    <property type="project" value="TreeGrafter"/>
</dbReference>
<evidence type="ECO:0000256" key="4">
    <source>
        <dbReference type="ARBA" id="ARBA00022691"/>
    </source>
</evidence>
<dbReference type="CDD" id="cd18093">
    <property type="entry name" value="SpoU-like_TrmJ"/>
    <property type="match status" value="1"/>
</dbReference>
<name>A0A1I6GZF1_9GAMM</name>
<dbReference type="OrthoDB" id="9806346at2"/>
<dbReference type="GO" id="GO:0005829">
    <property type="term" value="C:cytosol"/>
    <property type="evidence" value="ECO:0007669"/>
    <property type="project" value="TreeGrafter"/>
</dbReference>
<comment type="catalytic activity">
    <reaction evidence="5">
        <text>cytidine(32) in tRNA + S-adenosyl-L-methionine = 2'-O-methylcytidine(32) in tRNA + S-adenosyl-L-homocysteine + H(+)</text>
        <dbReference type="Rhea" id="RHEA:42932"/>
        <dbReference type="Rhea" id="RHEA-COMP:10288"/>
        <dbReference type="Rhea" id="RHEA-COMP:10289"/>
        <dbReference type="ChEBI" id="CHEBI:15378"/>
        <dbReference type="ChEBI" id="CHEBI:57856"/>
        <dbReference type="ChEBI" id="CHEBI:59789"/>
        <dbReference type="ChEBI" id="CHEBI:74495"/>
        <dbReference type="ChEBI" id="CHEBI:82748"/>
        <dbReference type="EC" id="2.1.1.200"/>
    </reaction>
</comment>
<evidence type="ECO:0000256" key="3">
    <source>
        <dbReference type="ARBA" id="ARBA00022679"/>
    </source>
</evidence>